<dbReference type="GO" id="GO:0008171">
    <property type="term" value="F:O-methyltransferase activity"/>
    <property type="evidence" value="ECO:0007669"/>
    <property type="project" value="TreeGrafter"/>
</dbReference>
<keyword evidence="3" id="KW-1185">Reference proteome</keyword>
<proteinExistence type="predicted"/>
<keyword evidence="2" id="KW-0808">Transferase</keyword>
<dbReference type="PANTHER" id="PTHR36973:SF4">
    <property type="entry name" value="NODULATION PROTEIN"/>
    <property type="match status" value="1"/>
</dbReference>
<dbReference type="InterPro" id="IPR053188">
    <property type="entry name" value="FkbM_Methyltransferase"/>
</dbReference>
<dbReference type="EMBL" id="JAMZFT010000001">
    <property type="protein sequence ID" value="MCP1335367.1"/>
    <property type="molecule type" value="Genomic_DNA"/>
</dbReference>
<gene>
    <name evidence="2" type="ORF">NJQ99_02995</name>
</gene>
<dbReference type="InterPro" id="IPR029063">
    <property type="entry name" value="SAM-dependent_MTases_sf"/>
</dbReference>
<evidence type="ECO:0000313" key="2">
    <source>
        <dbReference type="EMBL" id="MCP1335367.1"/>
    </source>
</evidence>
<keyword evidence="2" id="KW-0489">Methyltransferase</keyword>
<dbReference type="NCBIfam" id="TIGR01444">
    <property type="entry name" value="fkbM_fam"/>
    <property type="match status" value="1"/>
</dbReference>
<dbReference type="SUPFAM" id="SSF53335">
    <property type="entry name" value="S-adenosyl-L-methionine-dependent methyltransferases"/>
    <property type="match status" value="1"/>
</dbReference>
<feature type="domain" description="Methyltransferase FkbM" evidence="1">
    <location>
        <begin position="48"/>
        <end position="216"/>
    </location>
</feature>
<protein>
    <submittedName>
        <fullName evidence="2">FkbM family methyltransferase</fullName>
    </submittedName>
</protein>
<dbReference type="Pfam" id="PF05050">
    <property type="entry name" value="Methyltransf_21"/>
    <property type="match status" value="1"/>
</dbReference>
<dbReference type="GO" id="GO:0032259">
    <property type="term" value="P:methylation"/>
    <property type="evidence" value="ECO:0007669"/>
    <property type="project" value="UniProtKB-KW"/>
</dbReference>
<accession>A0A9J6PFH1</accession>
<name>A0A9J6PFH1_9PROT</name>
<reference evidence="2" key="1">
    <citation type="submission" date="2022-06" db="EMBL/GenBank/DDBJ databases">
        <title>Isolation and Genomics of Futiania mangrovii gen. nov., sp. nov., a Rare and Metabolically-versatile member in the Class Alphaproteobacteria.</title>
        <authorList>
            <person name="Liu L."/>
            <person name="Huang W.-C."/>
            <person name="Pan J."/>
            <person name="Li J."/>
            <person name="Huang Y."/>
            <person name="Du H."/>
            <person name="Liu Y."/>
            <person name="Li M."/>
        </authorList>
    </citation>
    <scope>NUCLEOTIDE SEQUENCE</scope>
    <source>
        <strain evidence="2">FT118</strain>
    </source>
</reference>
<dbReference type="Proteomes" id="UP001055804">
    <property type="component" value="Unassembled WGS sequence"/>
</dbReference>
<dbReference type="PANTHER" id="PTHR36973">
    <property type="entry name" value="SLL1456 PROTEIN-RELATED"/>
    <property type="match status" value="1"/>
</dbReference>
<comment type="caution">
    <text evidence="2">The sequence shown here is derived from an EMBL/GenBank/DDBJ whole genome shotgun (WGS) entry which is preliminary data.</text>
</comment>
<sequence length="242" mass="25531">MRRTAARAVKLVWLLGVPSWRRALRAGVAAAVEHAPMLREGAWRTVVDVGANRGQFALAARAVLPGARIFSLEPMEEAQAVWRGLFAEDAAATLIPVAAAAEAGEARFFLSRSPDCSSLLPIGEGQVRRFPGTGAAGCRHVQAARLDGVLAMADLVPPVLLKIDVQGAEREVLEGAGDLLSAIRDVWVEASFEALYDGQALAGEVAGWLGARGFRLTAVRNPVTVSGGVVQADLCFRREGGA</sequence>
<evidence type="ECO:0000313" key="3">
    <source>
        <dbReference type="Proteomes" id="UP001055804"/>
    </source>
</evidence>
<organism evidence="2 3">
    <name type="scientific">Futiania mangrovi</name>
    <dbReference type="NCBI Taxonomy" id="2959716"/>
    <lineage>
        <taxon>Bacteria</taxon>
        <taxon>Pseudomonadati</taxon>
        <taxon>Pseudomonadota</taxon>
        <taxon>Alphaproteobacteria</taxon>
        <taxon>Futianiales</taxon>
        <taxon>Futianiaceae</taxon>
        <taxon>Futiania</taxon>
    </lineage>
</organism>
<dbReference type="Gene3D" id="3.40.50.150">
    <property type="entry name" value="Vaccinia Virus protein VP39"/>
    <property type="match status" value="1"/>
</dbReference>
<evidence type="ECO:0000259" key="1">
    <source>
        <dbReference type="Pfam" id="PF05050"/>
    </source>
</evidence>
<dbReference type="RefSeq" id="WP_269331314.1">
    <property type="nucleotide sequence ID" value="NZ_JAMZFT010000001.1"/>
</dbReference>
<dbReference type="AlphaFoldDB" id="A0A9J6PFH1"/>
<dbReference type="InterPro" id="IPR006342">
    <property type="entry name" value="FkbM_mtfrase"/>
</dbReference>